<dbReference type="Pfam" id="PF09808">
    <property type="entry name" value="SNAPC1"/>
    <property type="match status" value="1"/>
</dbReference>
<feature type="compositionally biased region" description="Gly residues" evidence="1">
    <location>
        <begin position="1"/>
        <end position="14"/>
    </location>
</feature>
<dbReference type="GO" id="GO:0042796">
    <property type="term" value="P:snRNA transcription by RNA polymerase III"/>
    <property type="evidence" value="ECO:0007669"/>
    <property type="project" value="TreeGrafter"/>
</dbReference>
<proteinExistence type="predicted"/>
<feature type="region of interest" description="Disordered" evidence="1">
    <location>
        <begin position="1"/>
        <end position="50"/>
    </location>
</feature>
<feature type="region of interest" description="Disordered" evidence="1">
    <location>
        <begin position="427"/>
        <end position="452"/>
    </location>
</feature>
<name>A0A218XFA6_PUNGR</name>
<reference evidence="3" key="1">
    <citation type="journal article" date="2017" name="Plant J.">
        <title>The pomegranate (Punica granatum L.) genome and the genomics of punicalagin biosynthesis.</title>
        <authorList>
            <person name="Qin G."/>
            <person name="Xu C."/>
            <person name="Ming R."/>
            <person name="Tang H."/>
            <person name="Guyot R."/>
            <person name="Kramer E.M."/>
            <person name="Hu Y."/>
            <person name="Yi X."/>
            <person name="Qi Y."/>
            <person name="Xu X."/>
            <person name="Gao Z."/>
            <person name="Pan H."/>
            <person name="Jian J."/>
            <person name="Tian Y."/>
            <person name="Yue Z."/>
            <person name="Xu Y."/>
        </authorList>
    </citation>
    <scope>NUCLEOTIDE SEQUENCE [LARGE SCALE GENOMIC DNA]</scope>
    <source>
        <strain evidence="3">cv. Dabenzi</strain>
    </source>
</reference>
<evidence type="ECO:0000313" key="3">
    <source>
        <dbReference type="Proteomes" id="UP000197138"/>
    </source>
</evidence>
<evidence type="ECO:0000256" key="1">
    <source>
        <dbReference type="SAM" id="MobiDB-lite"/>
    </source>
</evidence>
<dbReference type="PANTHER" id="PTHR15131">
    <property type="entry name" value="SMALL NUCLEAR RNA ACTIVATING COMPLEX, POLYPEPTIDE 1"/>
    <property type="match status" value="1"/>
</dbReference>
<evidence type="ECO:0000313" key="2">
    <source>
        <dbReference type="EMBL" id="OWM83603.1"/>
    </source>
</evidence>
<protein>
    <recommendedName>
        <fullName evidence="4">Small nuclear RNA activating complex (SNAPc), subunit SNAP43 protein</fullName>
    </recommendedName>
</protein>
<evidence type="ECO:0008006" key="4">
    <source>
        <dbReference type="Google" id="ProtNLM"/>
    </source>
</evidence>
<comment type="caution">
    <text evidence="2">The sequence shown here is derived from an EMBL/GenBank/DDBJ whole genome shotgun (WGS) entry which is preliminary data.</text>
</comment>
<dbReference type="GO" id="GO:0043565">
    <property type="term" value="F:sequence-specific DNA binding"/>
    <property type="evidence" value="ECO:0007669"/>
    <property type="project" value="TreeGrafter"/>
</dbReference>
<dbReference type="PANTHER" id="PTHR15131:SF3">
    <property type="entry name" value="SNRNA-ACTIVATING PROTEIN COMPLEX SUBUNIT 1"/>
    <property type="match status" value="1"/>
</dbReference>
<dbReference type="GO" id="GO:0019185">
    <property type="term" value="C:snRNA-activating protein complex"/>
    <property type="evidence" value="ECO:0007669"/>
    <property type="project" value="TreeGrafter"/>
</dbReference>
<feature type="compositionally biased region" description="Low complexity" evidence="1">
    <location>
        <begin position="31"/>
        <end position="41"/>
    </location>
</feature>
<dbReference type="AlphaFoldDB" id="A0A218XFA6"/>
<dbReference type="Proteomes" id="UP000197138">
    <property type="component" value="Unassembled WGS sequence"/>
</dbReference>
<dbReference type="EMBL" id="MTKT01001810">
    <property type="protein sequence ID" value="OWM83603.1"/>
    <property type="molecule type" value="Genomic_DNA"/>
</dbReference>
<accession>A0A218XFA6</accession>
<dbReference type="InterPro" id="IPR019188">
    <property type="entry name" value="SNAPC1"/>
</dbReference>
<organism evidence="2 3">
    <name type="scientific">Punica granatum</name>
    <name type="common">Pomegranate</name>
    <dbReference type="NCBI Taxonomy" id="22663"/>
    <lineage>
        <taxon>Eukaryota</taxon>
        <taxon>Viridiplantae</taxon>
        <taxon>Streptophyta</taxon>
        <taxon>Embryophyta</taxon>
        <taxon>Tracheophyta</taxon>
        <taxon>Spermatophyta</taxon>
        <taxon>Magnoliopsida</taxon>
        <taxon>eudicotyledons</taxon>
        <taxon>Gunneridae</taxon>
        <taxon>Pentapetalae</taxon>
        <taxon>rosids</taxon>
        <taxon>malvids</taxon>
        <taxon>Myrtales</taxon>
        <taxon>Lythraceae</taxon>
        <taxon>Punica</taxon>
    </lineage>
</organism>
<sequence>MGGRGEVAKGGGLVAGHHPLNWTRRQRRWPSKSSSIPASGSLDDGDNPLLLSAADQSSLDPIKRRQSSLEPSRAELARLSFQSRAELPPIYFGVPLSYSWVADHSPDKKTPTAFRFFSLLSHSVSAQRSLIRDRTSSVPAAVAGSKSKSDLNWFAAEDNCFADKFLYFSPTAMDLSPFEKDIDELIDEFSQGESTSFAEMKRVWASRKFTYIYEAAPTPSPYSSSNLAFFMQSLFAHSLGHMVGSGSLSRRLGGLYCLYCLHETQPFKPPFRIYLSLRELKNIKDLIVASKERGITVVPPLVKRMLERNMFLFGALDVNEASVLERVNQLMELQNARVELAYKKLFANTRIEHFLHMDLGVEIDMDIIKKMSSEYAEAKKLAIQEARTEVDVQNIEHIIEDKKSIGDVVEGIADEWNTERKAFYQQTGLSLQHSSEEGHLLQPPPEREDDGDFEHKLEGILSEPN</sequence>
<dbReference type="GO" id="GO:0042795">
    <property type="term" value="P:snRNA transcription by RNA polymerase II"/>
    <property type="evidence" value="ECO:0007669"/>
    <property type="project" value="TreeGrafter"/>
</dbReference>
<gene>
    <name evidence="2" type="ORF">CDL15_Pgr004032</name>
</gene>